<evidence type="ECO:0000256" key="1">
    <source>
        <dbReference type="ARBA" id="ARBA00003291"/>
    </source>
</evidence>
<dbReference type="FunFam" id="1.10.238.10:FF:000302">
    <property type="entry name" value="Probable calcium-binding protein CML46"/>
    <property type="match status" value="1"/>
</dbReference>
<evidence type="ECO:0000313" key="6">
    <source>
        <dbReference type="EMBL" id="CAJ1830035.1"/>
    </source>
</evidence>
<proteinExistence type="predicted"/>
<keyword evidence="4" id="KW-0106">Calcium</keyword>
<organism evidence="6 7">
    <name type="scientific">Sphenostylis stenocarpa</name>
    <dbReference type="NCBI Taxonomy" id="92480"/>
    <lineage>
        <taxon>Eukaryota</taxon>
        <taxon>Viridiplantae</taxon>
        <taxon>Streptophyta</taxon>
        <taxon>Embryophyta</taxon>
        <taxon>Tracheophyta</taxon>
        <taxon>Spermatophyta</taxon>
        <taxon>Magnoliopsida</taxon>
        <taxon>eudicotyledons</taxon>
        <taxon>Gunneridae</taxon>
        <taxon>Pentapetalae</taxon>
        <taxon>rosids</taxon>
        <taxon>fabids</taxon>
        <taxon>Fabales</taxon>
        <taxon>Fabaceae</taxon>
        <taxon>Papilionoideae</taxon>
        <taxon>50 kb inversion clade</taxon>
        <taxon>NPAAA clade</taxon>
        <taxon>indigoferoid/millettioid clade</taxon>
        <taxon>Phaseoleae</taxon>
        <taxon>Sphenostylis</taxon>
    </lineage>
</organism>
<dbReference type="GO" id="GO:0005509">
    <property type="term" value="F:calcium ion binding"/>
    <property type="evidence" value="ECO:0007669"/>
    <property type="project" value="InterPro"/>
</dbReference>
<dbReference type="SUPFAM" id="SSF47473">
    <property type="entry name" value="EF-hand"/>
    <property type="match status" value="1"/>
</dbReference>
<evidence type="ECO:0000259" key="5">
    <source>
        <dbReference type="PROSITE" id="PS50222"/>
    </source>
</evidence>
<dbReference type="PANTHER" id="PTHR10891">
    <property type="entry name" value="EF-HAND CALCIUM-BINDING DOMAIN CONTAINING PROTEIN"/>
    <property type="match status" value="1"/>
</dbReference>
<dbReference type="PROSITE" id="PS50222">
    <property type="entry name" value="EF_HAND_2"/>
    <property type="match status" value="2"/>
</dbReference>
<protein>
    <recommendedName>
        <fullName evidence="5">EF-hand domain-containing protein</fullName>
    </recommendedName>
</protein>
<dbReference type="InterPro" id="IPR011992">
    <property type="entry name" value="EF-hand-dom_pair"/>
</dbReference>
<dbReference type="PROSITE" id="PS00018">
    <property type="entry name" value="EF_HAND_1"/>
    <property type="match status" value="2"/>
</dbReference>
<sequence>MCLAQDKKTSTFFTNELVKHLPHLSKLTILAASMFQLLNYIIKDRPDSLKQHPQQHFSSSHRLTNNLTITISAPYYTRDHRILLPLHLYLHKSAVMVLRGIDFVISEGGASQSAGNSNSPLFGSVELSLYYTWFYKIQSFFFSFWFFLLCQLHSNYSKVSEEEQVSKHEFNLQENESKGSIDSENYLVRDEVKMMMAKLGFFCSSESEELQEKYGSKELSELFEEQEPSLEEVKQAFDVFDENKDGFIDAKELQRVLCILGLKEAAKLENCHKMIRIFDTNQDGRIDFIEFVKIMENRFC</sequence>
<keyword evidence="7" id="KW-1185">Reference proteome</keyword>
<reference evidence="6" key="1">
    <citation type="submission" date="2023-10" db="EMBL/GenBank/DDBJ databases">
        <authorList>
            <person name="Domelevo Entfellner J.-B."/>
        </authorList>
    </citation>
    <scope>NUCLEOTIDE SEQUENCE</scope>
</reference>
<dbReference type="EMBL" id="OY731398">
    <property type="protein sequence ID" value="CAJ1830035.1"/>
    <property type="molecule type" value="Genomic_DNA"/>
</dbReference>
<evidence type="ECO:0000256" key="3">
    <source>
        <dbReference type="ARBA" id="ARBA00022737"/>
    </source>
</evidence>
<dbReference type="SMART" id="SM00054">
    <property type="entry name" value="EFh"/>
    <property type="match status" value="2"/>
</dbReference>
<dbReference type="Pfam" id="PF13499">
    <property type="entry name" value="EF-hand_7"/>
    <property type="match status" value="1"/>
</dbReference>
<evidence type="ECO:0000256" key="2">
    <source>
        <dbReference type="ARBA" id="ARBA00022723"/>
    </source>
</evidence>
<dbReference type="InterPro" id="IPR002048">
    <property type="entry name" value="EF_hand_dom"/>
</dbReference>
<evidence type="ECO:0000256" key="4">
    <source>
        <dbReference type="ARBA" id="ARBA00022837"/>
    </source>
</evidence>
<evidence type="ECO:0000313" key="7">
    <source>
        <dbReference type="Proteomes" id="UP001189624"/>
    </source>
</evidence>
<dbReference type="InterPro" id="IPR039647">
    <property type="entry name" value="EF_hand_pair_protein_CML-like"/>
</dbReference>
<keyword evidence="2" id="KW-0479">Metal-binding</keyword>
<dbReference type="CDD" id="cd00051">
    <property type="entry name" value="EFh"/>
    <property type="match status" value="1"/>
</dbReference>
<feature type="domain" description="EF-hand" evidence="5">
    <location>
        <begin position="266"/>
        <end position="300"/>
    </location>
</feature>
<dbReference type="Proteomes" id="UP001189624">
    <property type="component" value="Chromosome 1"/>
</dbReference>
<dbReference type="AlphaFoldDB" id="A0AA86RMX9"/>
<feature type="domain" description="EF-hand" evidence="5">
    <location>
        <begin position="228"/>
        <end position="263"/>
    </location>
</feature>
<dbReference type="Gene3D" id="1.10.238.10">
    <property type="entry name" value="EF-hand"/>
    <property type="match status" value="1"/>
</dbReference>
<keyword evidence="3" id="KW-0677">Repeat</keyword>
<accession>A0AA86RMX9</accession>
<dbReference type="InterPro" id="IPR018247">
    <property type="entry name" value="EF_Hand_1_Ca_BS"/>
</dbReference>
<comment type="function">
    <text evidence="1">Potential calcium sensor.</text>
</comment>
<dbReference type="Gramene" id="rna-AYBTSS11_LOCUS1377">
    <property type="protein sequence ID" value="CAJ1830035.1"/>
    <property type="gene ID" value="gene-AYBTSS11_LOCUS1377"/>
</dbReference>
<name>A0AA86RMX9_9FABA</name>
<gene>
    <name evidence="6" type="ORF">AYBTSS11_LOCUS1377</name>
</gene>